<dbReference type="Proteomes" id="UP000298460">
    <property type="component" value="Unassembled WGS sequence"/>
</dbReference>
<dbReference type="OrthoDB" id="9864715at2"/>
<name>A0A4Z0R0W0_9FIRM</name>
<reference evidence="1 2" key="1">
    <citation type="submission" date="2019-03" db="EMBL/GenBank/DDBJ databases">
        <title>Draft Genome Sequence of Desulfosporosinus fructosivorans Strain 63.6F, Isolated from Marine Sediment in the Baltic Sea.</title>
        <authorList>
            <person name="Hausmann B."/>
            <person name="Vandieken V."/>
            <person name="Pjevac P."/>
            <person name="Schreck K."/>
            <person name="Herbold C.W."/>
            <person name="Loy A."/>
        </authorList>
    </citation>
    <scope>NUCLEOTIDE SEQUENCE [LARGE SCALE GENOMIC DNA]</scope>
    <source>
        <strain evidence="1 2">63.6F</strain>
    </source>
</reference>
<sequence>MADILILRARLRKRDKDIQQAVKRLNLEEGEMADMLRDGFRMKLTEIGAMRPPAPPITPDDARLVARELMNNLKAERSGS</sequence>
<evidence type="ECO:0000313" key="2">
    <source>
        <dbReference type="Proteomes" id="UP000298460"/>
    </source>
</evidence>
<dbReference type="AlphaFoldDB" id="A0A4Z0R0W0"/>
<organism evidence="1 2">
    <name type="scientific">Desulfosporosinus fructosivorans</name>
    <dbReference type="NCBI Taxonomy" id="2018669"/>
    <lineage>
        <taxon>Bacteria</taxon>
        <taxon>Bacillati</taxon>
        <taxon>Bacillota</taxon>
        <taxon>Clostridia</taxon>
        <taxon>Eubacteriales</taxon>
        <taxon>Desulfitobacteriaceae</taxon>
        <taxon>Desulfosporosinus</taxon>
    </lineage>
</organism>
<keyword evidence="2" id="KW-1185">Reference proteome</keyword>
<gene>
    <name evidence="1" type="ORF">E4K67_22240</name>
</gene>
<dbReference type="EMBL" id="SPQQ01000010">
    <property type="protein sequence ID" value="TGE35843.1"/>
    <property type="molecule type" value="Genomic_DNA"/>
</dbReference>
<dbReference type="RefSeq" id="WP_135550765.1">
    <property type="nucleotide sequence ID" value="NZ_SPQQ01000010.1"/>
</dbReference>
<protein>
    <submittedName>
        <fullName evidence="1">Uncharacterized protein</fullName>
    </submittedName>
</protein>
<evidence type="ECO:0000313" key="1">
    <source>
        <dbReference type="EMBL" id="TGE35843.1"/>
    </source>
</evidence>
<proteinExistence type="predicted"/>
<accession>A0A4Z0R0W0</accession>
<comment type="caution">
    <text evidence="1">The sequence shown here is derived from an EMBL/GenBank/DDBJ whole genome shotgun (WGS) entry which is preliminary data.</text>
</comment>